<reference evidence="2 3" key="1">
    <citation type="submission" date="2021-06" db="EMBL/GenBank/DDBJ databases">
        <title>Caerostris extrusa draft genome.</title>
        <authorList>
            <person name="Kono N."/>
            <person name="Arakawa K."/>
        </authorList>
    </citation>
    <scope>NUCLEOTIDE SEQUENCE [LARGE SCALE GENOMIC DNA]</scope>
</reference>
<evidence type="ECO:0000313" key="2">
    <source>
        <dbReference type="EMBL" id="GIY42711.1"/>
    </source>
</evidence>
<protein>
    <submittedName>
        <fullName evidence="2">Uncharacterized protein</fullName>
    </submittedName>
</protein>
<gene>
    <name evidence="2" type="ORF">CEXT_184931</name>
</gene>
<evidence type="ECO:0000313" key="3">
    <source>
        <dbReference type="Proteomes" id="UP001054945"/>
    </source>
</evidence>
<feature type="region of interest" description="Disordered" evidence="1">
    <location>
        <begin position="35"/>
        <end position="64"/>
    </location>
</feature>
<dbReference type="AlphaFoldDB" id="A0AAV4TB82"/>
<accession>A0AAV4TB82</accession>
<comment type="caution">
    <text evidence="2">The sequence shown here is derived from an EMBL/GenBank/DDBJ whole genome shotgun (WGS) entry which is preliminary data.</text>
</comment>
<dbReference type="EMBL" id="BPLR01010886">
    <property type="protein sequence ID" value="GIY42711.1"/>
    <property type="molecule type" value="Genomic_DNA"/>
</dbReference>
<organism evidence="2 3">
    <name type="scientific">Caerostris extrusa</name>
    <name type="common">Bark spider</name>
    <name type="synonym">Caerostris bankana</name>
    <dbReference type="NCBI Taxonomy" id="172846"/>
    <lineage>
        <taxon>Eukaryota</taxon>
        <taxon>Metazoa</taxon>
        <taxon>Ecdysozoa</taxon>
        <taxon>Arthropoda</taxon>
        <taxon>Chelicerata</taxon>
        <taxon>Arachnida</taxon>
        <taxon>Araneae</taxon>
        <taxon>Araneomorphae</taxon>
        <taxon>Entelegynae</taxon>
        <taxon>Araneoidea</taxon>
        <taxon>Araneidae</taxon>
        <taxon>Caerostris</taxon>
    </lineage>
</organism>
<keyword evidence="3" id="KW-1185">Reference proteome</keyword>
<dbReference type="Proteomes" id="UP001054945">
    <property type="component" value="Unassembled WGS sequence"/>
</dbReference>
<name>A0AAV4TB82_CAEEX</name>
<sequence>MVNAQEQHSRAYIGLLLNDVTQMIDAWLLQHQNKERRGKLNRGSRQSGGGLTVIHSDQKSKNCSNRMEPRVIIADPNTVQQSQSFMQNPKRVNQILRKGTTPSDKALVPRFRINHRLLARRIPVHSARISARQSNFARDLFRNSNVQVVRGLRGVNSIWRKLEQDL</sequence>
<proteinExistence type="predicted"/>
<evidence type="ECO:0000256" key="1">
    <source>
        <dbReference type="SAM" id="MobiDB-lite"/>
    </source>
</evidence>